<feature type="transmembrane region" description="Helical" evidence="8">
    <location>
        <begin position="167"/>
        <end position="188"/>
    </location>
</feature>
<dbReference type="Gene3D" id="1.10.3470.10">
    <property type="entry name" value="ABC transporter involved in vitamin B12 uptake, BtuC"/>
    <property type="match status" value="1"/>
</dbReference>
<accession>F9Y774</accession>
<proteinExistence type="inferred from homology"/>
<dbReference type="PANTHER" id="PTHR30472">
    <property type="entry name" value="FERRIC ENTEROBACTIN TRANSPORT SYSTEM PERMEASE PROTEIN"/>
    <property type="match status" value="1"/>
</dbReference>
<keyword evidence="5 8" id="KW-0812">Transmembrane</keyword>
<evidence type="ECO:0000313" key="9">
    <source>
        <dbReference type="EMBL" id="AEM39841.1"/>
    </source>
</evidence>
<dbReference type="Pfam" id="PF01032">
    <property type="entry name" value="FecCD"/>
    <property type="match status" value="1"/>
</dbReference>
<feature type="transmembrane region" description="Helical" evidence="8">
    <location>
        <begin position="134"/>
        <end position="155"/>
    </location>
</feature>
<dbReference type="RefSeq" id="WP_014537420.1">
    <property type="nucleotide sequence ID" value="NC_017384.1"/>
</dbReference>
<feature type="transmembrane region" description="Helical" evidence="8">
    <location>
        <begin position="80"/>
        <end position="102"/>
    </location>
</feature>
<dbReference type="CDD" id="cd06550">
    <property type="entry name" value="TM_ABC_iron-siderophores_like"/>
    <property type="match status" value="1"/>
</dbReference>
<dbReference type="GO" id="GO:0005886">
    <property type="term" value="C:plasma membrane"/>
    <property type="evidence" value="ECO:0007669"/>
    <property type="project" value="UniProtKB-SubCell"/>
</dbReference>
<evidence type="ECO:0000256" key="3">
    <source>
        <dbReference type="ARBA" id="ARBA00022448"/>
    </source>
</evidence>
<keyword evidence="6 8" id="KW-1133">Transmembrane helix</keyword>
<name>F9Y774_KETVW</name>
<protein>
    <submittedName>
        <fullName evidence="9">Ferric enterobactin transport system, permease component</fullName>
    </submittedName>
</protein>
<feature type="transmembrane region" description="Helical" evidence="8">
    <location>
        <begin position="322"/>
        <end position="342"/>
    </location>
</feature>
<organism evidence="9 10">
    <name type="scientific">Ketogulonicigenium vulgare (strain WSH-001)</name>
    <dbReference type="NCBI Taxonomy" id="759362"/>
    <lineage>
        <taxon>Bacteria</taxon>
        <taxon>Pseudomonadati</taxon>
        <taxon>Pseudomonadota</taxon>
        <taxon>Alphaproteobacteria</taxon>
        <taxon>Rhodobacterales</taxon>
        <taxon>Roseobacteraceae</taxon>
        <taxon>Ketogulonicigenium</taxon>
    </lineage>
</organism>
<dbReference type="EMBL" id="CP002018">
    <property type="protein sequence ID" value="AEM39841.1"/>
    <property type="molecule type" value="Genomic_DNA"/>
</dbReference>
<dbReference type="OrthoDB" id="9055647at2"/>
<evidence type="ECO:0000256" key="6">
    <source>
        <dbReference type="ARBA" id="ARBA00022989"/>
    </source>
</evidence>
<evidence type="ECO:0000256" key="7">
    <source>
        <dbReference type="ARBA" id="ARBA00023136"/>
    </source>
</evidence>
<keyword evidence="3" id="KW-0813">Transport</keyword>
<feature type="transmembrane region" description="Helical" evidence="8">
    <location>
        <begin position="31"/>
        <end position="60"/>
    </location>
</feature>
<dbReference type="GO" id="GO:0022857">
    <property type="term" value="F:transmembrane transporter activity"/>
    <property type="evidence" value="ECO:0007669"/>
    <property type="project" value="InterPro"/>
</dbReference>
<keyword evidence="10" id="KW-1185">Reference proteome</keyword>
<dbReference type="SUPFAM" id="SSF81345">
    <property type="entry name" value="ABC transporter involved in vitamin B12 uptake, BtuC"/>
    <property type="match status" value="1"/>
</dbReference>
<feature type="transmembrane region" description="Helical" evidence="8">
    <location>
        <begin position="208"/>
        <end position="230"/>
    </location>
</feature>
<dbReference type="PANTHER" id="PTHR30472:SF24">
    <property type="entry name" value="FERRIC ENTEROBACTIN TRANSPORT SYSTEM PERMEASE PROTEIN FEPG"/>
    <property type="match status" value="1"/>
</dbReference>
<gene>
    <name evidence="9" type="primary">fepG</name>
    <name evidence="9" type="ordered locus">KVU_0002</name>
</gene>
<evidence type="ECO:0000256" key="1">
    <source>
        <dbReference type="ARBA" id="ARBA00004651"/>
    </source>
</evidence>
<feature type="transmembrane region" description="Helical" evidence="8">
    <location>
        <begin position="294"/>
        <end position="315"/>
    </location>
</feature>
<comment type="similarity">
    <text evidence="2">Belongs to the binding-protein-dependent transport system permease family. FecCD subfamily.</text>
</comment>
<sequence>MTQTPSKRPVFRPLPGLAIPYHPRTLWVTQIALIASLALVLMTLLTGAFAISPLGVWSVITGQSQDSVADLVVLGLRLPRIIACLFIGAALGISGGIFQALARNPLASPDIVGFTAGAGTGVLVLMLVEGTAIGISLSFGAILGGFATALAVYLLALRRGVHGQRLILVGIGVGAMLSAFNAFLMTRAELEAAQAARLWLHGNLNGVTWPQVVPLILWCALLLPLSLLLAPKLRILEMGQDIAASLGLNHHRAQLQLIGVSICLAAAAIAVGGPIGFIALAAPQLAQRIAKSPGIDLICTASIGAVLLLAADFVAQRLLAPFQIPVGLVTGAMGGAYLLYLLSREWRKTD</sequence>
<dbReference type="Proteomes" id="UP000000692">
    <property type="component" value="Chromosome"/>
</dbReference>
<feature type="transmembrane region" description="Helical" evidence="8">
    <location>
        <begin position="111"/>
        <end position="128"/>
    </location>
</feature>
<dbReference type="InterPro" id="IPR000522">
    <property type="entry name" value="ABC_transptr_permease_BtuC"/>
</dbReference>
<dbReference type="KEGG" id="kvl:KVU_0002"/>
<dbReference type="eggNOG" id="COG4779">
    <property type="taxonomic scope" value="Bacteria"/>
</dbReference>
<reference evidence="9" key="1">
    <citation type="journal article" date="2011" name="J. Bacteriol.">
        <title>Complete genome sequence of the industrial strain Ketogulonicigenium vulgare WSH-001.</title>
        <authorList>
            <person name="Liu L."/>
            <person name="Li Y."/>
            <person name="Zhang J."/>
            <person name="Zhou Z."/>
            <person name="Liu J."/>
            <person name="Li X."/>
            <person name="Zhou J."/>
            <person name="Du G."/>
            <person name="Wang L."/>
            <person name="Chen J."/>
        </authorList>
    </citation>
    <scope>NUCLEOTIDE SEQUENCE [LARGE SCALE GENOMIC DNA]</scope>
    <source>
        <strain evidence="9">WSH-001</strain>
    </source>
</reference>
<keyword evidence="4" id="KW-1003">Cell membrane</keyword>
<evidence type="ECO:0000313" key="10">
    <source>
        <dbReference type="Proteomes" id="UP000000692"/>
    </source>
</evidence>
<evidence type="ECO:0000256" key="8">
    <source>
        <dbReference type="SAM" id="Phobius"/>
    </source>
</evidence>
<feature type="transmembrane region" description="Helical" evidence="8">
    <location>
        <begin position="257"/>
        <end position="282"/>
    </location>
</feature>
<dbReference type="PATRIC" id="fig|759362.5.peg.2"/>
<dbReference type="AlphaFoldDB" id="F9Y774"/>
<evidence type="ECO:0000256" key="5">
    <source>
        <dbReference type="ARBA" id="ARBA00022692"/>
    </source>
</evidence>
<dbReference type="GO" id="GO:0033214">
    <property type="term" value="P:siderophore-iron import into cell"/>
    <property type="evidence" value="ECO:0007669"/>
    <property type="project" value="TreeGrafter"/>
</dbReference>
<dbReference type="HOGENOM" id="CLU_013016_1_1_5"/>
<evidence type="ECO:0000256" key="2">
    <source>
        <dbReference type="ARBA" id="ARBA00007935"/>
    </source>
</evidence>
<evidence type="ECO:0000256" key="4">
    <source>
        <dbReference type="ARBA" id="ARBA00022475"/>
    </source>
</evidence>
<dbReference type="InterPro" id="IPR037294">
    <property type="entry name" value="ABC_BtuC-like"/>
</dbReference>
<keyword evidence="7 8" id="KW-0472">Membrane</keyword>
<comment type="subcellular location">
    <subcellularLocation>
        <location evidence="1">Cell membrane</location>
        <topology evidence="1">Multi-pass membrane protein</topology>
    </subcellularLocation>
</comment>